<dbReference type="GO" id="GO:0005743">
    <property type="term" value="C:mitochondrial inner membrane"/>
    <property type="evidence" value="ECO:0007669"/>
    <property type="project" value="UniProtKB-SubCell"/>
</dbReference>
<evidence type="ECO:0000256" key="8">
    <source>
        <dbReference type="ARBA" id="ARBA00023136"/>
    </source>
</evidence>
<comment type="function">
    <text evidence="9">Scaffold protein that participates in the c-ring assembly of mitochondrial ATP synthase (F(1)F(0) ATP synthase or complex V) by facilitating the membrane insertion and oligomer formation of the subunit c/ATP5MC3. Participates in the incorporation of the c-ring into vestigial complexes. Additionally influences the incorporation of subunits MT-ATP6, MT-ATP8, ATP5MJ, and ATP5MK in the ATP synthase.</text>
</comment>
<evidence type="ECO:0000256" key="7">
    <source>
        <dbReference type="ARBA" id="ARBA00023128"/>
    </source>
</evidence>
<feature type="transmembrane region" description="Helical" evidence="10">
    <location>
        <begin position="81"/>
        <end position="104"/>
    </location>
</feature>
<dbReference type="EMBL" id="QCYY01001925">
    <property type="protein sequence ID" value="ROT74183.1"/>
    <property type="molecule type" value="Genomic_DNA"/>
</dbReference>
<dbReference type="Pfam" id="PF07096">
    <property type="entry name" value="DUF1358"/>
    <property type="match status" value="1"/>
</dbReference>
<evidence type="ECO:0000256" key="4">
    <source>
        <dbReference type="ARBA" id="ARBA00022692"/>
    </source>
</evidence>
<evidence type="ECO:0000256" key="1">
    <source>
        <dbReference type="ARBA" id="ARBA00004448"/>
    </source>
</evidence>
<organism evidence="11 12">
    <name type="scientific">Penaeus vannamei</name>
    <name type="common">Whiteleg shrimp</name>
    <name type="synonym">Litopenaeus vannamei</name>
    <dbReference type="NCBI Taxonomy" id="6689"/>
    <lineage>
        <taxon>Eukaryota</taxon>
        <taxon>Metazoa</taxon>
        <taxon>Ecdysozoa</taxon>
        <taxon>Arthropoda</taxon>
        <taxon>Crustacea</taxon>
        <taxon>Multicrustacea</taxon>
        <taxon>Malacostraca</taxon>
        <taxon>Eumalacostraca</taxon>
        <taxon>Eucarida</taxon>
        <taxon>Decapoda</taxon>
        <taxon>Dendrobranchiata</taxon>
        <taxon>Penaeoidea</taxon>
        <taxon>Penaeidae</taxon>
        <taxon>Penaeus</taxon>
    </lineage>
</organism>
<dbReference type="PANTHER" id="PTHR13141">
    <property type="entry name" value="TRANSMEMBRANE PROTEIN 242"/>
    <property type="match status" value="1"/>
</dbReference>
<gene>
    <name evidence="11" type="ORF">C7M84_007319</name>
</gene>
<evidence type="ECO:0000256" key="2">
    <source>
        <dbReference type="ARBA" id="ARBA00007570"/>
    </source>
</evidence>
<proteinExistence type="inferred from homology"/>
<dbReference type="AlphaFoldDB" id="A0A423TCG2"/>
<evidence type="ECO:0000256" key="6">
    <source>
        <dbReference type="ARBA" id="ARBA00022989"/>
    </source>
</evidence>
<dbReference type="InterPro" id="IPR009792">
    <property type="entry name" value="TMEM242"/>
</dbReference>
<keyword evidence="8 10" id="KW-0472">Membrane</keyword>
<dbReference type="OrthoDB" id="2378895at2759"/>
<evidence type="ECO:0000313" key="12">
    <source>
        <dbReference type="Proteomes" id="UP000283509"/>
    </source>
</evidence>
<comment type="similarity">
    <text evidence="2">Belongs to the TMEM242 family.</text>
</comment>
<sequence length="165" mass="18207">MADEHKAGEASKSKEISQKKEDDKFRYTAAAFLTGVAGASMLGGFGMTLGMAKKKDPHMFNKGMMGARELHEAGGALAMRALGWGTFYAVTGFSIFCFCAWKLTGSKDLQDFRMKAGSILPRIPKNNPPQSRTEFEGLTDLLQYLINEDERKKQEQMKTKLAGPD</sequence>
<comment type="caution">
    <text evidence="11">The sequence shown here is derived from an EMBL/GenBank/DDBJ whole genome shotgun (WGS) entry which is preliminary data.</text>
</comment>
<evidence type="ECO:0000256" key="5">
    <source>
        <dbReference type="ARBA" id="ARBA00022792"/>
    </source>
</evidence>
<reference evidence="11 12" key="1">
    <citation type="submission" date="2018-04" db="EMBL/GenBank/DDBJ databases">
        <authorList>
            <person name="Zhang X."/>
            <person name="Yuan J."/>
            <person name="Li F."/>
            <person name="Xiang J."/>
        </authorList>
    </citation>
    <scope>NUCLEOTIDE SEQUENCE [LARGE SCALE GENOMIC DNA]</scope>
    <source>
        <tissue evidence="11">Muscle</tissue>
    </source>
</reference>
<accession>A0A423TCG2</accession>
<evidence type="ECO:0000313" key="11">
    <source>
        <dbReference type="EMBL" id="ROT74183.1"/>
    </source>
</evidence>
<protein>
    <recommendedName>
        <fullName evidence="3">Transmembrane protein 242</fullName>
    </recommendedName>
</protein>
<dbReference type="PANTHER" id="PTHR13141:SF4">
    <property type="entry name" value="TRANSMEMBRANE PROTEIN 242"/>
    <property type="match status" value="1"/>
</dbReference>
<evidence type="ECO:0000256" key="3">
    <source>
        <dbReference type="ARBA" id="ARBA00013934"/>
    </source>
</evidence>
<keyword evidence="6 10" id="KW-1133">Transmembrane helix</keyword>
<name>A0A423TCG2_PENVA</name>
<reference evidence="11 12" key="2">
    <citation type="submission" date="2019-01" db="EMBL/GenBank/DDBJ databases">
        <title>The decoding of complex shrimp genome reveals the adaptation for benthos swimmer, frequently molting mechanism and breeding impact on genome.</title>
        <authorList>
            <person name="Sun Y."/>
            <person name="Gao Y."/>
            <person name="Yu Y."/>
        </authorList>
    </citation>
    <scope>NUCLEOTIDE SEQUENCE [LARGE SCALE GENOMIC DNA]</scope>
    <source>
        <tissue evidence="11">Muscle</tissue>
    </source>
</reference>
<keyword evidence="5" id="KW-0999">Mitochondrion inner membrane</keyword>
<comment type="subcellular location">
    <subcellularLocation>
        <location evidence="1">Mitochondrion inner membrane</location>
        <topology evidence="1">Multi-pass membrane protein</topology>
    </subcellularLocation>
</comment>
<dbReference type="STRING" id="6689.A0A423TCG2"/>
<evidence type="ECO:0000256" key="10">
    <source>
        <dbReference type="SAM" id="Phobius"/>
    </source>
</evidence>
<evidence type="ECO:0000256" key="9">
    <source>
        <dbReference type="ARBA" id="ARBA00045905"/>
    </source>
</evidence>
<keyword evidence="4 10" id="KW-0812">Transmembrane</keyword>
<keyword evidence="7" id="KW-0496">Mitochondrion</keyword>
<dbReference type="Proteomes" id="UP000283509">
    <property type="component" value="Unassembled WGS sequence"/>
</dbReference>
<keyword evidence="12" id="KW-1185">Reference proteome</keyword>
<feature type="transmembrane region" description="Helical" evidence="10">
    <location>
        <begin position="27"/>
        <end position="52"/>
    </location>
</feature>